<dbReference type="Proteomes" id="UP000541352">
    <property type="component" value="Unassembled WGS sequence"/>
</dbReference>
<name>A0A7W6ESP8_9BACT</name>
<comment type="caution">
    <text evidence="3">The sequence shown here is derived from an EMBL/GenBank/DDBJ whole genome shotgun (WGS) entry which is preliminary data.</text>
</comment>
<evidence type="ECO:0000313" key="3">
    <source>
        <dbReference type="EMBL" id="MBB3840752.1"/>
    </source>
</evidence>
<organism evidence="3 4">
    <name type="scientific">Runella defluvii</name>
    <dbReference type="NCBI Taxonomy" id="370973"/>
    <lineage>
        <taxon>Bacteria</taxon>
        <taxon>Pseudomonadati</taxon>
        <taxon>Bacteroidota</taxon>
        <taxon>Cytophagia</taxon>
        <taxon>Cytophagales</taxon>
        <taxon>Spirosomataceae</taxon>
        <taxon>Runella</taxon>
    </lineage>
</organism>
<protein>
    <submittedName>
        <fullName evidence="3">Uncharacterized protein</fullName>
    </submittedName>
</protein>
<evidence type="ECO:0000256" key="2">
    <source>
        <dbReference type="SAM" id="Phobius"/>
    </source>
</evidence>
<proteinExistence type="predicted"/>
<feature type="transmembrane region" description="Helical" evidence="2">
    <location>
        <begin position="90"/>
        <end position="111"/>
    </location>
</feature>
<keyword evidence="2" id="KW-0472">Membrane</keyword>
<keyword evidence="4" id="KW-1185">Reference proteome</keyword>
<keyword evidence="2" id="KW-0812">Transmembrane</keyword>
<accession>A0A7W6ESP8</accession>
<keyword evidence="2" id="KW-1133">Transmembrane helix</keyword>
<keyword evidence="1" id="KW-0175">Coiled coil</keyword>
<reference evidence="3 4" key="1">
    <citation type="submission" date="2020-08" db="EMBL/GenBank/DDBJ databases">
        <title>Genomic Encyclopedia of Type Strains, Phase IV (KMG-IV): sequencing the most valuable type-strain genomes for metagenomic binning, comparative biology and taxonomic classification.</title>
        <authorList>
            <person name="Goeker M."/>
        </authorList>
    </citation>
    <scope>NUCLEOTIDE SEQUENCE [LARGE SCALE GENOMIC DNA]</scope>
    <source>
        <strain evidence="3 4">DSM 17976</strain>
    </source>
</reference>
<dbReference type="EMBL" id="JACIBY010000012">
    <property type="protein sequence ID" value="MBB3840752.1"/>
    <property type="molecule type" value="Genomic_DNA"/>
</dbReference>
<dbReference type="AlphaFoldDB" id="A0A7W6ESP8"/>
<sequence>MAQTSFFSTLFTTGSSATAGGNLIGDVGDIGVGLVQNRGKQIEGTYKVELQKLLNDQTKTKAELDTELAKLNASRDAAIAQVNADNLKLYLGYGLAAIVVIGVVVAVVTWIRD</sequence>
<feature type="coiled-coil region" evidence="1">
    <location>
        <begin position="47"/>
        <end position="81"/>
    </location>
</feature>
<dbReference type="RefSeq" id="WP_183977927.1">
    <property type="nucleotide sequence ID" value="NZ_JACIBY010000012.1"/>
</dbReference>
<evidence type="ECO:0000256" key="1">
    <source>
        <dbReference type="SAM" id="Coils"/>
    </source>
</evidence>
<evidence type="ECO:0000313" key="4">
    <source>
        <dbReference type="Proteomes" id="UP000541352"/>
    </source>
</evidence>
<gene>
    <name evidence="3" type="ORF">FHS57_004772</name>
</gene>